<reference evidence="2 3" key="1">
    <citation type="journal article" date="2009" name="Nature">
        <title>The Sorghum bicolor genome and the diversification of grasses.</title>
        <authorList>
            <person name="Paterson A.H."/>
            <person name="Bowers J.E."/>
            <person name="Bruggmann R."/>
            <person name="Dubchak I."/>
            <person name="Grimwood J."/>
            <person name="Gundlach H."/>
            <person name="Haberer G."/>
            <person name="Hellsten U."/>
            <person name="Mitros T."/>
            <person name="Poliakov A."/>
            <person name="Schmutz J."/>
            <person name="Spannagl M."/>
            <person name="Tang H."/>
            <person name="Wang X."/>
            <person name="Wicker T."/>
            <person name="Bharti A.K."/>
            <person name="Chapman J."/>
            <person name="Feltus F.A."/>
            <person name="Gowik U."/>
            <person name="Grigoriev I.V."/>
            <person name="Lyons E."/>
            <person name="Maher C.A."/>
            <person name="Martis M."/>
            <person name="Narechania A."/>
            <person name="Otillar R.P."/>
            <person name="Penning B.W."/>
            <person name="Salamov A.A."/>
            <person name="Wang Y."/>
            <person name="Zhang L."/>
            <person name="Carpita N.C."/>
            <person name="Freeling M."/>
            <person name="Gingle A.R."/>
            <person name="Hash C.T."/>
            <person name="Keller B."/>
            <person name="Klein P."/>
            <person name="Kresovich S."/>
            <person name="McCann M.C."/>
            <person name="Ming R."/>
            <person name="Peterson D.G."/>
            <person name="Mehboob-ur-Rahman"/>
            <person name="Ware D."/>
            <person name="Westhoff P."/>
            <person name="Mayer K.F."/>
            <person name="Messing J."/>
            <person name="Rokhsar D.S."/>
        </authorList>
    </citation>
    <scope>NUCLEOTIDE SEQUENCE [LARGE SCALE GENOMIC DNA]</scope>
    <source>
        <strain evidence="3">cv. BTx623</strain>
    </source>
</reference>
<dbReference type="Pfam" id="PF07466">
    <property type="entry name" value="DUF1517"/>
    <property type="match status" value="1"/>
</dbReference>
<feature type="region of interest" description="Disordered" evidence="1">
    <location>
        <begin position="85"/>
        <end position="169"/>
    </location>
</feature>
<protein>
    <submittedName>
        <fullName evidence="2">Uncharacterized protein</fullName>
    </submittedName>
</protein>
<feature type="compositionally biased region" description="Low complexity" evidence="1">
    <location>
        <begin position="85"/>
        <end position="151"/>
    </location>
</feature>
<dbReference type="InterPro" id="IPR010903">
    <property type="entry name" value="DUF1517"/>
</dbReference>
<feature type="compositionally biased region" description="Polar residues" evidence="1">
    <location>
        <begin position="152"/>
        <end position="164"/>
    </location>
</feature>
<dbReference type="PANTHER" id="PTHR33975:SF7">
    <property type="entry name" value="OS08G0119100 PROTEIN"/>
    <property type="match status" value="1"/>
</dbReference>
<dbReference type="Proteomes" id="UP000000768">
    <property type="component" value="Chromosome 7"/>
</dbReference>
<dbReference type="AlphaFoldDB" id="A0A1B6PF50"/>
<dbReference type="InParanoid" id="A0A1B6PF50"/>
<reference evidence="3" key="2">
    <citation type="journal article" date="2018" name="Plant J.">
        <title>The Sorghum bicolor reference genome: improved assembly, gene annotations, a transcriptome atlas, and signatures of genome organization.</title>
        <authorList>
            <person name="McCormick R.F."/>
            <person name="Truong S.K."/>
            <person name="Sreedasyam A."/>
            <person name="Jenkins J."/>
            <person name="Shu S."/>
            <person name="Sims D."/>
            <person name="Kennedy M."/>
            <person name="Amirebrahimi M."/>
            <person name="Weers B.D."/>
            <person name="McKinley B."/>
            <person name="Mattison A."/>
            <person name="Morishige D.T."/>
            <person name="Grimwood J."/>
            <person name="Schmutz J."/>
            <person name="Mullet J.E."/>
        </authorList>
    </citation>
    <scope>NUCLEOTIDE SEQUENCE [LARGE SCALE GENOMIC DNA]</scope>
    <source>
        <strain evidence="3">cv. BTx623</strain>
    </source>
</reference>
<dbReference type="ExpressionAtlas" id="A0A1B6PF50">
    <property type="expression patterns" value="baseline"/>
</dbReference>
<evidence type="ECO:0000313" key="2">
    <source>
        <dbReference type="EMBL" id="KXG24296.1"/>
    </source>
</evidence>
<dbReference type="EMBL" id="CM000766">
    <property type="protein sequence ID" value="KXG24296.1"/>
    <property type="molecule type" value="Genomic_DNA"/>
</dbReference>
<dbReference type="PIRSF" id="PIRSF037221">
    <property type="entry name" value="DUF1517"/>
    <property type="match status" value="1"/>
</dbReference>
<dbReference type="STRING" id="4558.A0A1B6PF50"/>
<dbReference type="eggNOG" id="ENOG502QUI9">
    <property type="taxonomic scope" value="Eukaryota"/>
</dbReference>
<dbReference type="GO" id="GO:0009507">
    <property type="term" value="C:chloroplast"/>
    <property type="evidence" value="ECO:0000318"/>
    <property type="project" value="GO_Central"/>
</dbReference>
<proteinExistence type="predicted"/>
<evidence type="ECO:0000313" key="3">
    <source>
        <dbReference type="Proteomes" id="UP000000768"/>
    </source>
</evidence>
<dbReference type="InterPro" id="IPR053023">
    <property type="entry name" value="FLAP_modulator"/>
</dbReference>
<dbReference type="Gramene" id="KXG24296">
    <property type="protein sequence ID" value="KXG24296"/>
    <property type="gene ID" value="SORBI_3007G022800"/>
</dbReference>
<organism evidence="2 3">
    <name type="scientific">Sorghum bicolor</name>
    <name type="common">Sorghum</name>
    <name type="synonym">Sorghum vulgare</name>
    <dbReference type="NCBI Taxonomy" id="4558"/>
    <lineage>
        <taxon>Eukaryota</taxon>
        <taxon>Viridiplantae</taxon>
        <taxon>Streptophyta</taxon>
        <taxon>Embryophyta</taxon>
        <taxon>Tracheophyta</taxon>
        <taxon>Spermatophyta</taxon>
        <taxon>Magnoliopsida</taxon>
        <taxon>Liliopsida</taxon>
        <taxon>Poales</taxon>
        <taxon>Poaceae</taxon>
        <taxon>PACMAD clade</taxon>
        <taxon>Panicoideae</taxon>
        <taxon>Andropogonodae</taxon>
        <taxon>Andropogoneae</taxon>
        <taxon>Sorghinae</taxon>
        <taxon>Sorghum</taxon>
    </lineage>
</organism>
<dbReference type="OMA" id="SDSWNGH"/>
<name>A0A1B6PF50_SORBI</name>
<accession>A0A1B6PF50</accession>
<sequence length="393" mass="42369">MAITVGLGHSTLPLARTRRGAPPHDPCSLLTGEPCRIRPCRANLAMPPVPLDDDEPRKSPLDVALLLASIAAAAAAASPHAALAASGGAMGGRSYSSSSRPSSSSPASSSSSSSSSWSSPSSSSTSEWPSSSSSTSSSSTSWPSSSISSSPEQQTEATHVSVGTAQPPPVVTAAERDAATLFWTRLASASVSAVALLLAVRHYTRPKTTVIKLQVALLGLAKSFQKDLNEIAEKVEASNQRWYKFILTETICSLRRHNNCCISSCLSVDVKDSVDSWEQHFDKISIEERSKFDEETLYNLEGIKRKKTYSRKPDGFRNEYIVLTILVAADGALKFPEVRNYGDLEAIVEKLNSIPARQIQGIQVLWTPQDENDVLSEEKLLGDYPYLKPLCED</sequence>
<dbReference type="PANTHER" id="PTHR33975">
    <property type="entry name" value="MYELIN-ASSOCIATED OLIGODENDROCYTE BASIC PROTEIN"/>
    <property type="match status" value="1"/>
</dbReference>
<evidence type="ECO:0000256" key="1">
    <source>
        <dbReference type="SAM" id="MobiDB-lite"/>
    </source>
</evidence>
<keyword evidence="3" id="KW-1185">Reference proteome</keyword>
<gene>
    <name evidence="2" type="ORF">SORBI_3007G022800</name>
</gene>